<dbReference type="InterPro" id="IPR053926">
    <property type="entry name" value="RecX_HTH_1st"/>
</dbReference>
<dbReference type="EMBL" id="BMFV01000040">
    <property type="protein sequence ID" value="GGH87555.1"/>
    <property type="molecule type" value="Genomic_DNA"/>
</dbReference>
<evidence type="ECO:0000259" key="6">
    <source>
        <dbReference type="Pfam" id="PF02631"/>
    </source>
</evidence>
<comment type="subcellular location">
    <subcellularLocation>
        <location evidence="1 5">Cytoplasm</location>
    </subcellularLocation>
</comment>
<sequence length="272" mass="32241">MIRLEKITAHPKKKDVYTLEFVSEWKRECLDVHEDVLVKKRLLKGLELTEQEFRELKRVQEANAVYLLAINYLSYRIRTEKEIYDYLEKKEADPSVITETIHRLKTEKLIDDKMFSEMFVRTRKRNSVKGPRLILQELMQKGVAQADAEPAIHQYSFSEQYDNAMKFAEQRLKASDKLSNREKHRKIGQGLLQKGFDQAVIQTVLKELPEANTEDAEWEALVKQADKAVRKYQRLEPRESTYKLKQVLYRKGFTADLIQRYIDQLDQQEEDL</sequence>
<dbReference type="AlphaFoldDB" id="A0A8J3ENC7"/>
<proteinExistence type="inferred from homology"/>
<dbReference type="Gene3D" id="1.10.10.10">
    <property type="entry name" value="Winged helix-like DNA-binding domain superfamily/Winged helix DNA-binding domain"/>
    <property type="match status" value="4"/>
</dbReference>
<evidence type="ECO:0000259" key="7">
    <source>
        <dbReference type="Pfam" id="PF21981"/>
    </source>
</evidence>
<dbReference type="InterPro" id="IPR003783">
    <property type="entry name" value="Regulatory_RecX"/>
</dbReference>
<feature type="domain" description="RecX third three-helical" evidence="7">
    <location>
        <begin position="215"/>
        <end position="262"/>
    </location>
</feature>
<evidence type="ECO:0000313" key="9">
    <source>
        <dbReference type="EMBL" id="GGH87555.1"/>
    </source>
</evidence>
<reference evidence="9" key="2">
    <citation type="submission" date="2020-09" db="EMBL/GenBank/DDBJ databases">
        <authorList>
            <person name="Sun Q."/>
            <person name="Zhou Y."/>
        </authorList>
    </citation>
    <scope>NUCLEOTIDE SEQUENCE</scope>
    <source>
        <strain evidence="9">CGMCC 1.12777</strain>
    </source>
</reference>
<dbReference type="GO" id="GO:0005737">
    <property type="term" value="C:cytoplasm"/>
    <property type="evidence" value="ECO:0007669"/>
    <property type="project" value="UniProtKB-SubCell"/>
</dbReference>
<dbReference type="NCBIfam" id="NF010733">
    <property type="entry name" value="PRK14135.1"/>
    <property type="match status" value="1"/>
</dbReference>
<organism evidence="9 10">
    <name type="scientific">Pullulanibacillus pueri</name>
    <dbReference type="NCBI Taxonomy" id="1437324"/>
    <lineage>
        <taxon>Bacteria</taxon>
        <taxon>Bacillati</taxon>
        <taxon>Bacillota</taxon>
        <taxon>Bacilli</taxon>
        <taxon>Bacillales</taxon>
        <taxon>Sporolactobacillaceae</taxon>
        <taxon>Pullulanibacillus</taxon>
    </lineage>
</organism>
<evidence type="ECO:0000256" key="4">
    <source>
        <dbReference type="ARBA" id="ARBA00022490"/>
    </source>
</evidence>
<gene>
    <name evidence="5 9" type="primary">recX</name>
    <name evidence="9" type="ORF">GCM10007096_37840</name>
</gene>
<feature type="domain" description="RecX third three-helical" evidence="7">
    <location>
        <begin position="159"/>
        <end position="205"/>
    </location>
</feature>
<reference evidence="9" key="1">
    <citation type="journal article" date="2014" name="Int. J. Syst. Evol. Microbiol.">
        <title>Complete genome sequence of Corynebacterium casei LMG S-19264T (=DSM 44701T), isolated from a smear-ripened cheese.</title>
        <authorList>
            <consortium name="US DOE Joint Genome Institute (JGI-PGF)"/>
            <person name="Walter F."/>
            <person name="Albersmeier A."/>
            <person name="Kalinowski J."/>
            <person name="Ruckert C."/>
        </authorList>
    </citation>
    <scope>NUCLEOTIDE SEQUENCE</scope>
    <source>
        <strain evidence="9">CGMCC 1.12777</strain>
    </source>
</reference>
<keyword evidence="4 5" id="KW-0963">Cytoplasm</keyword>
<evidence type="ECO:0000259" key="8">
    <source>
        <dbReference type="Pfam" id="PF21982"/>
    </source>
</evidence>
<dbReference type="InterPro" id="IPR036388">
    <property type="entry name" value="WH-like_DNA-bd_sf"/>
</dbReference>
<evidence type="ECO:0000256" key="2">
    <source>
        <dbReference type="ARBA" id="ARBA00009695"/>
    </source>
</evidence>
<protein>
    <recommendedName>
        <fullName evidence="3 5">Regulatory protein RecX</fullName>
    </recommendedName>
</protein>
<name>A0A8J3ENC7_9BACL</name>
<dbReference type="Pfam" id="PF21982">
    <property type="entry name" value="RecX_HTH1"/>
    <property type="match status" value="1"/>
</dbReference>
<dbReference type="HAMAP" id="MF_01114">
    <property type="entry name" value="RecX"/>
    <property type="match status" value="1"/>
</dbReference>
<dbReference type="InterPro" id="IPR053924">
    <property type="entry name" value="RecX_HTH_2nd"/>
</dbReference>
<feature type="domain" description="RecX second three-helical" evidence="6">
    <location>
        <begin position="111"/>
        <end position="151"/>
    </location>
</feature>
<feature type="domain" description="RecX first three-helical" evidence="8">
    <location>
        <begin position="66"/>
        <end position="104"/>
    </location>
</feature>
<evidence type="ECO:0000313" key="10">
    <source>
        <dbReference type="Proteomes" id="UP000656813"/>
    </source>
</evidence>
<dbReference type="InterPro" id="IPR053925">
    <property type="entry name" value="RecX_HTH_3rd"/>
</dbReference>
<dbReference type="PANTHER" id="PTHR33602:SF1">
    <property type="entry name" value="REGULATORY PROTEIN RECX FAMILY PROTEIN"/>
    <property type="match status" value="1"/>
</dbReference>
<evidence type="ECO:0000256" key="1">
    <source>
        <dbReference type="ARBA" id="ARBA00004496"/>
    </source>
</evidence>
<dbReference type="Proteomes" id="UP000656813">
    <property type="component" value="Unassembled WGS sequence"/>
</dbReference>
<evidence type="ECO:0000256" key="3">
    <source>
        <dbReference type="ARBA" id="ARBA00018111"/>
    </source>
</evidence>
<dbReference type="GO" id="GO:0006282">
    <property type="term" value="P:regulation of DNA repair"/>
    <property type="evidence" value="ECO:0007669"/>
    <property type="project" value="UniProtKB-UniRule"/>
</dbReference>
<dbReference type="Pfam" id="PF21981">
    <property type="entry name" value="RecX_HTH3"/>
    <property type="match status" value="2"/>
</dbReference>
<dbReference type="Pfam" id="PF02631">
    <property type="entry name" value="RecX_HTH2"/>
    <property type="match status" value="1"/>
</dbReference>
<dbReference type="RefSeq" id="WP_188498939.1">
    <property type="nucleotide sequence ID" value="NZ_BMFV01000040.1"/>
</dbReference>
<comment type="similarity">
    <text evidence="2 5">Belongs to the RecX family.</text>
</comment>
<accession>A0A8J3ENC7</accession>
<keyword evidence="10" id="KW-1185">Reference proteome</keyword>
<comment type="function">
    <text evidence="5">Modulates RecA activity.</text>
</comment>
<comment type="caution">
    <text evidence="9">The sequence shown here is derived from an EMBL/GenBank/DDBJ whole genome shotgun (WGS) entry which is preliminary data.</text>
</comment>
<dbReference type="PANTHER" id="PTHR33602">
    <property type="entry name" value="REGULATORY PROTEIN RECX FAMILY PROTEIN"/>
    <property type="match status" value="1"/>
</dbReference>
<evidence type="ECO:0000256" key="5">
    <source>
        <dbReference type="HAMAP-Rule" id="MF_01114"/>
    </source>
</evidence>